<keyword evidence="4" id="KW-1185">Reference proteome</keyword>
<protein>
    <submittedName>
        <fullName evidence="3">Glycosyltransferase family 4 protein</fullName>
    </submittedName>
</protein>
<dbReference type="Gene3D" id="3.40.50.2000">
    <property type="entry name" value="Glycogen Phosphorylase B"/>
    <property type="match status" value="2"/>
</dbReference>
<dbReference type="RefSeq" id="WP_213117218.1">
    <property type="nucleotide sequence ID" value="NZ_JAGYPF010000002.1"/>
</dbReference>
<organism evidence="3 4">
    <name type="scientific">Neobacillus rhizophilus</name>
    <dbReference type="NCBI Taxonomy" id="2833579"/>
    <lineage>
        <taxon>Bacteria</taxon>
        <taxon>Bacillati</taxon>
        <taxon>Bacillota</taxon>
        <taxon>Bacilli</taxon>
        <taxon>Bacillales</taxon>
        <taxon>Bacillaceae</taxon>
        <taxon>Neobacillus</taxon>
    </lineage>
</organism>
<dbReference type="Pfam" id="PF00534">
    <property type="entry name" value="Glycos_transf_1"/>
    <property type="match status" value="1"/>
</dbReference>
<evidence type="ECO:0000313" key="4">
    <source>
        <dbReference type="Proteomes" id="UP000679749"/>
    </source>
</evidence>
<dbReference type="Pfam" id="PF13477">
    <property type="entry name" value="Glyco_trans_4_2"/>
    <property type="match status" value="1"/>
</dbReference>
<comment type="caution">
    <text evidence="3">The sequence shown here is derived from an EMBL/GenBank/DDBJ whole genome shotgun (WGS) entry which is preliminary data.</text>
</comment>
<proteinExistence type="predicted"/>
<gene>
    <name evidence="3" type="ORF">KHA99_09520</name>
</gene>
<sequence length="367" mass="41467">MRILFLSAANSIHTVRWVNAFAENGHEVHLAYNSDHAPQANNINKRVVQHKLKYSGFLAYYLNSKEMKTLFKKVSPQIVNAHYASGYGTLARISKLKPLILSVWGSDVYDFPYQSKIKMKILKRNLCFADKIASTSNCMAKKVKEILGAKSVDIAITPFGVDLKKFQKGKKKDSLDFITIGNVKALNPLYGISDLIISIRLLKDNLEKENMQNVSDRIRLFIYGEGNQKDELIELTKKYNLQNSITFKGKIPNSEVPKALKQFDIFCATSIKESFGVALVEAMAMSLPVVATDAEGFKEVVVDEITGIIVEKENPVSIANGLKRLVLNEELRRKMGEEGRIRVEEYYNWTNNVDTMERLYDGIISAQ</sequence>
<dbReference type="InterPro" id="IPR001296">
    <property type="entry name" value="Glyco_trans_1"/>
</dbReference>
<reference evidence="3" key="1">
    <citation type="submission" date="2021-05" db="EMBL/GenBank/DDBJ databases">
        <title>Novel Bacillus species.</title>
        <authorList>
            <person name="Liu G."/>
        </authorList>
    </citation>
    <scope>NUCLEOTIDE SEQUENCE</scope>
    <source>
        <strain evidence="3">FJAT-49825</strain>
    </source>
</reference>
<evidence type="ECO:0000259" key="1">
    <source>
        <dbReference type="Pfam" id="PF00534"/>
    </source>
</evidence>
<dbReference type="PANTHER" id="PTHR12526:SF638">
    <property type="entry name" value="SPORE COAT PROTEIN SA"/>
    <property type="match status" value="1"/>
</dbReference>
<accession>A0A942YV68</accession>
<dbReference type="PANTHER" id="PTHR12526">
    <property type="entry name" value="GLYCOSYLTRANSFERASE"/>
    <property type="match status" value="1"/>
</dbReference>
<dbReference type="GO" id="GO:0016757">
    <property type="term" value="F:glycosyltransferase activity"/>
    <property type="evidence" value="ECO:0007669"/>
    <property type="project" value="InterPro"/>
</dbReference>
<feature type="domain" description="Glycosyltransferase subfamily 4-like N-terminal" evidence="2">
    <location>
        <begin position="2"/>
        <end position="136"/>
    </location>
</feature>
<evidence type="ECO:0000259" key="2">
    <source>
        <dbReference type="Pfam" id="PF13477"/>
    </source>
</evidence>
<dbReference type="InterPro" id="IPR028098">
    <property type="entry name" value="Glyco_trans_4-like_N"/>
</dbReference>
<feature type="domain" description="Glycosyl transferase family 1" evidence="1">
    <location>
        <begin position="170"/>
        <end position="340"/>
    </location>
</feature>
<dbReference type="EMBL" id="JAGYPF010000002">
    <property type="protein sequence ID" value="MBS4212685.1"/>
    <property type="molecule type" value="Genomic_DNA"/>
</dbReference>
<dbReference type="SUPFAM" id="SSF53756">
    <property type="entry name" value="UDP-Glycosyltransferase/glycogen phosphorylase"/>
    <property type="match status" value="1"/>
</dbReference>
<dbReference type="CDD" id="cd03801">
    <property type="entry name" value="GT4_PimA-like"/>
    <property type="match status" value="1"/>
</dbReference>
<name>A0A942YV68_9BACI</name>
<dbReference type="AlphaFoldDB" id="A0A942YV68"/>
<evidence type="ECO:0000313" key="3">
    <source>
        <dbReference type="EMBL" id="MBS4212685.1"/>
    </source>
</evidence>
<dbReference type="Proteomes" id="UP000679749">
    <property type="component" value="Unassembled WGS sequence"/>
</dbReference>